<sequence length="701" mass="77723">MKKDRNMNNKQLLIGLGTAAAGITVFGVAVGLSAKIEYTKGDPQKAVKDLASKVDNVAFGTSVFPIDANYTTIKKDLFDDQNKLRSDVDLTRIINFYENKDNKLQQIIDGSSKARLQPHFEFLDFSFDDATQSFTVKYRVQQDLASGKTAYSDIYSKTIFVADRAKFFLNDFQSSFLKTFTGTLQANGLVELQESEEQNKNNIKIPALLRSQDFQREVNSARNASQAQSIINSYFKNFSDLIKQVETSNSNKLPKIGGKIFDVSLVYDSYTNSYIRLDENANPTLAIRIKFSESAKEILSNFKDINVQVIQHISLVDQAGKSFFTTTENIINNLGIQQITPADLFKEVRTPAAPVTPVTPAAAQPTASQSSAAVTQQQTGQQTSTGTTANTNTTTTTQNTKIDISTLSAFDFVDSFQQTAFASQSKKAEFLKQFVNDFLRLPLTTTLGDLSDYQKAGKEFSGIEYDFDANNIRVVANAENTAFDVQIPTKIKLKSSFFGGNSNEIIAQKETTFTLVGFKTNSEILKAQQSEKLTDSTLVLPSFEKLFYYKLNPLPLSEKSLKVLEVLNSKDGGIVKDGLRPLSKDEVTNLIASKKFDELAKTVGDPANYDYDFEDQKTKVAAWAGKLNLPTLEDISKFSTDRTVFAKDRSIYSLNSGKFFRNPNEVASFYASLIAQGPEKAAQSLFSLAKSFGLIEKKCNI</sequence>
<dbReference type="NCBIfam" id="NF045828">
    <property type="entry name" value="P97_adhes_Nterm"/>
    <property type="match status" value="1"/>
</dbReference>
<evidence type="ECO:0000256" key="2">
    <source>
        <dbReference type="SAM" id="Phobius"/>
    </source>
</evidence>
<reference evidence="4" key="1">
    <citation type="journal article" date="2009" name="BMC Bioinformatics">
        <title>The Mycoplasma conjunctivae genome sequencing, annotation and analysis.</title>
        <authorList>
            <person name="Calderon-Copete S.P."/>
            <person name="Wigger G."/>
            <person name="Wunderlin C."/>
            <person name="Schmidheini T."/>
            <person name="Frey J."/>
            <person name="Quail M.A."/>
            <person name="Falquet L."/>
        </authorList>
    </citation>
    <scope>NUCLEOTIDE SEQUENCE [LARGE SCALE GENOMIC DNA]</scope>
    <source>
        <strain evidence="4">ATCC 25834 / NCTC 10147 / HRC/581</strain>
    </source>
</reference>
<dbReference type="KEGG" id="mco:MCJ_004230"/>
<proteinExistence type="predicted"/>
<evidence type="ECO:0000313" key="3">
    <source>
        <dbReference type="EMBL" id="CAT05115.1"/>
    </source>
</evidence>
<keyword evidence="2" id="KW-1133">Transmembrane helix</keyword>
<name>C5J6L7_MESCH</name>
<feature type="region of interest" description="Disordered" evidence="1">
    <location>
        <begin position="356"/>
        <end position="395"/>
    </location>
</feature>
<dbReference type="eggNOG" id="ENOG5031Z6F">
    <property type="taxonomic scope" value="Bacteria"/>
</dbReference>
<organism evidence="3 4">
    <name type="scientific">Mesomycoplasma conjunctivae (strain ATCC 25834 / NCTC 10147 / HRC/581)</name>
    <name type="common">Mycoplasma conjunctivae</name>
    <dbReference type="NCBI Taxonomy" id="572263"/>
    <lineage>
        <taxon>Bacteria</taxon>
        <taxon>Bacillati</taxon>
        <taxon>Mycoplasmatota</taxon>
        <taxon>Mycoplasmoidales</taxon>
        <taxon>Metamycoplasmataceae</taxon>
        <taxon>Mesomycoplasma</taxon>
    </lineage>
</organism>
<keyword evidence="2" id="KW-0472">Membrane</keyword>
<evidence type="ECO:0000313" key="4">
    <source>
        <dbReference type="Proteomes" id="UP000001491"/>
    </source>
</evidence>
<dbReference type="HOGENOM" id="CLU_393198_0_0_14"/>
<keyword evidence="2" id="KW-0812">Transmembrane</keyword>
<accession>C5J6L7</accession>
<gene>
    <name evidence="3" type="ordered locus">MCJ_004230</name>
</gene>
<dbReference type="InterPro" id="IPR054789">
    <property type="entry name" value="P97_adhes_N"/>
</dbReference>
<keyword evidence="4" id="KW-1185">Reference proteome</keyword>
<dbReference type="EMBL" id="FM864216">
    <property type="protein sequence ID" value="CAT05115.1"/>
    <property type="molecule type" value="Genomic_DNA"/>
</dbReference>
<evidence type="ECO:0000256" key="1">
    <source>
        <dbReference type="SAM" id="MobiDB-lite"/>
    </source>
</evidence>
<dbReference type="Proteomes" id="UP000001491">
    <property type="component" value="Chromosome"/>
</dbReference>
<dbReference type="AlphaFoldDB" id="C5J6L7"/>
<protein>
    <submittedName>
        <fullName evidence="3">Uncharacterized protein</fullName>
    </submittedName>
</protein>
<feature type="transmembrane region" description="Helical" evidence="2">
    <location>
        <begin position="12"/>
        <end position="34"/>
    </location>
</feature>